<dbReference type="Proteomes" id="UP001058074">
    <property type="component" value="Unassembled WGS sequence"/>
</dbReference>
<keyword evidence="2" id="KW-1185">Reference proteome</keyword>
<accession>A0ACB5RAR7</accession>
<proteinExistence type="predicted"/>
<evidence type="ECO:0000313" key="2">
    <source>
        <dbReference type="Proteomes" id="UP001058074"/>
    </source>
</evidence>
<sequence>MMKLKTNKNGFIIIDVMLGTAIFSILMLSFISLYSTYEKSRIENIKIKEINYYSSCIIKELKSNNNETYMNSLLDKNNYINVNYINNFAVEDQPLINIFEGNIVDLKKYINVLVKKDSSIYSYEIFYVNKYYGDKFNYTIKGKL</sequence>
<organism evidence="1 2">
    <name type="scientific">Inconstantimicrobium mannanitabidum</name>
    <dbReference type="NCBI Taxonomy" id="1604901"/>
    <lineage>
        <taxon>Bacteria</taxon>
        <taxon>Bacillati</taxon>
        <taxon>Bacillota</taxon>
        <taxon>Clostridia</taxon>
        <taxon>Eubacteriales</taxon>
        <taxon>Clostridiaceae</taxon>
        <taxon>Inconstantimicrobium</taxon>
    </lineage>
</organism>
<reference evidence="1" key="1">
    <citation type="journal article" date="2025" name="Int. J. Syst. Evol. Microbiol.">
        <title>Inconstantimicrobium mannanitabidum sp. nov., a novel member of the family Clostridiaceae isolated from anoxic soil under the treatment of reductive soil disinfestation.</title>
        <authorList>
            <person name="Ueki A."/>
            <person name="Tonouchi A."/>
            <person name="Honma S."/>
            <person name="Kaku N."/>
            <person name="Ueki K."/>
        </authorList>
    </citation>
    <scope>NUCLEOTIDE SEQUENCE</scope>
    <source>
        <strain evidence="1">TW13</strain>
    </source>
</reference>
<evidence type="ECO:0000313" key="1">
    <source>
        <dbReference type="EMBL" id="GKX66137.1"/>
    </source>
</evidence>
<gene>
    <name evidence="1" type="ORF">rsdtw13_13950</name>
</gene>
<dbReference type="EMBL" id="BROD01000001">
    <property type="protein sequence ID" value="GKX66137.1"/>
    <property type="molecule type" value="Genomic_DNA"/>
</dbReference>
<comment type="caution">
    <text evidence="1">The sequence shown here is derived from an EMBL/GenBank/DDBJ whole genome shotgun (WGS) entry which is preliminary data.</text>
</comment>
<name>A0ACB5RAR7_9CLOT</name>
<protein>
    <submittedName>
        <fullName evidence="1">Uncharacterized protein</fullName>
    </submittedName>
</protein>